<dbReference type="InterPro" id="IPR036928">
    <property type="entry name" value="AS_sf"/>
</dbReference>
<proteinExistence type="inferred from homology"/>
<dbReference type="InterPro" id="IPR023631">
    <property type="entry name" value="Amidase_dom"/>
</dbReference>
<evidence type="ECO:0000256" key="1">
    <source>
        <dbReference type="ARBA" id="ARBA00009199"/>
    </source>
</evidence>
<comment type="caution">
    <text evidence="3">The sequence shown here is derived from an EMBL/GenBank/DDBJ whole genome shotgun (WGS) entry which is preliminary data.</text>
</comment>
<sequence length="170" mass="18920">MADVPRLEDALDAYGRMTVTEFATTWPVVKPLLGEGGHRYIERAMATFRPVELAEYLRLTGVRMGLQRDWAVFLEEYPLVLAPVFTDPPFAPGEELRDEESHQRIQRALRLCTATSFVGVPAVAVPTGVVEGLPYGVQLIGRSYREDLCLEAAEAVERRLGVLAPIDPRP</sequence>
<protein>
    <recommendedName>
        <fullName evidence="2">Amidase domain-containing protein</fullName>
    </recommendedName>
</protein>
<dbReference type="AlphaFoldDB" id="A0A640SLG2"/>
<dbReference type="PANTHER" id="PTHR11895:SF7">
    <property type="entry name" value="GLUTAMYL-TRNA(GLN) AMIDOTRANSFERASE SUBUNIT A, MITOCHONDRIAL"/>
    <property type="match status" value="1"/>
</dbReference>
<dbReference type="SUPFAM" id="SSF75304">
    <property type="entry name" value="Amidase signature (AS) enzymes"/>
    <property type="match status" value="1"/>
</dbReference>
<comment type="similarity">
    <text evidence="1">Belongs to the amidase family.</text>
</comment>
<dbReference type="EMBL" id="BLIN01000008">
    <property type="protein sequence ID" value="GFE11908.1"/>
    <property type="molecule type" value="Genomic_DNA"/>
</dbReference>
<dbReference type="Pfam" id="PF01425">
    <property type="entry name" value="Amidase"/>
    <property type="match status" value="1"/>
</dbReference>
<accession>A0A640SLG2</accession>
<organism evidence="3 4">
    <name type="scientific">Streptomyces caniferus</name>
    <dbReference type="NCBI Taxonomy" id="285557"/>
    <lineage>
        <taxon>Bacteria</taxon>
        <taxon>Bacillati</taxon>
        <taxon>Actinomycetota</taxon>
        <taxon>Actinomycetes</taxon>
        <taxon>Kitasatosporales</taxon>
        <taxon>Streptomycetaceae</taxon>
        <taxon>Streptomyces</taxon>
    </lineage>
</organism>
<dbReference type="Gene3D" id="3.90.1300.10">
    <property type="entry name" value="Amidase signature (AS) domain"/>
    <property type="match status" value="1"/>
</dbReference>
<evidence type="ECO:0000313" key="4">
    <source>
        <dbReference type="Proteomes" id="UP000435837"/>
    </source>
</evidence>
<gene>
    <name evidence="3" type="ORF">Scani_81760</name>
</gene>
<reference evidence="3 4" key="1">
    <citation type="submission" date="2019-12" db="EMBL/GenBank/DDBJ databases">
        <title>Whole genome shotgun sequence of Streptomyces caniferus NBRC 15389.</title>
        <authorList>
            <person name="Ichikawa N."/>
            <person name="Kimura A."/>
            <person name="Kitahashi Y."/>
            <person name="Komaki H."/>
            <person name="Tamura T."/>
        </authorList>
    </citation>
    <scope>NUCLEOTIDE SEQUENCE [LARGE SCALE GENOMIC DNA]</scope>
    <source>
        <strain evidence="3 4">NBRC 15389</strain>
    </source>
</reference>
<dbReference type="Proteomes" id="UP000435837">
    <property type="component" value="Unassembled WGS sequence"/>
</dbReference>
<dbReference type="GO" id="GO:0003824">
    <property type="term" value="F:catalytic activity"/>
    <property type="evidence" value="ECO:0007669"/>
    <property type="project" value="InterPro"/>
</dbReference>
<evidence type="ECO:0000313" key="3">
    <source>
        <dbReference type="EMBL" id="GFE11908.1"/>
    </source>
</evidence>
<name>A0A640SLG2_9ACTN</name>
<dbReference type="PANTHER" id="PTHR11895">
    <property type="entry name" value="TRANSAMIDASE"/>
    <property type="match status" value="1"/>
</dbReference>
<dbReference type="InterPro" id="IPR000120">
    <property type="entry name" value="Amidase"/>
</dbReference>
<feature type="domain" description="Amidase" evidence="2">
    <location>
        <begin position="53"/>
        <end position="150"/>
    </location>
</feature>
<evidence type="ECO:0000259" key="2">
    <source>
        <dbReference type="Pfam" id="PF01425"/>
    </source>
</evidence>